<proteinExistence type="predicted"/>
<evidence type="ECO:0000256" key="1">
    <source>
        <dbReference type="SAM" id="SignalP"/>
    </source>
</evidence>
<accession>A0A0F6RG99</accession>
<dbReference type="RefSeq" id="WP_046487439.1">
    <property type="nucleotide sequence ID" value="NZ_CP011132.1"/>
</dbReference>
<keyword evidence="1" id="KW-0732">Signal</keyword>
<reference evidence="2 3" key="1">
    <citation type="journal article" date="2013" name="Appl. Microbiol. Biotechnol.">
        <title>Glycerol assimilation and production of 1,3-propanediol by Citrobacter amalonaticus Y19.</title>
        <authorList>
            <person name="Ainala S.K."/>
            <person name="Ashok S."/>
            <person name="Ko Y."/>
            <person name="Park S."/>
        </authorList>
    </citation>
    <scope>NUCLEOTIDE SEQUENCE [LARGE SCALE GENOMIC DNA]</scope>
    <source>
        <strain evidence="2 3">Y19</strain>
    </source>
</reference>
<dbReference type="HOGENOM" id="CLU_2022619_0_0_6"/>
<evidence type="ECO:0000313" key="2">
    <source>
        <dbReference type="EMBL" id="AKE60110.1"/>
    </source>
</evidence>
<feature type="signal peptide" evidence="1">
    <location>
        <begin position="1"/>
        <end position="19"/>
    </location>
</feature>
<feature type="chain" id="PRO_5002509233" evidence="1">
    <location>
        <begin position="20"/>
        <end position="122"/>
    </location>
</feature>
<dbReference type="PATRIC" id="fig|1261127.3.peg.3535"/>
<protein>
    <submittedName>
        <fullName evidence="2">Uncharacterized protein</fullName>
    </submittedName>
</protein>
<dbReference type="AlphaFoldDB" id="A0A0F6RG99"/>
<organism evidence="2 3">
    <name type="scientific">Citrobacter amalonaticus Y19</name>
    <dbReference type="NCBI Taxonomy" id="1261127"/>
    <lineage>
        <taxon>Bacteria</taxon>
        <taxon>Pseudomonadati</taxon>
        <taxon>Pseudomonadota</taxon>
        <taxon>Gammaproteobacteria</taxon>
        <taxon>Enterobacterales</taxon>
        <taxon>Enterobacteriaceae</taxon>
        <taxon>Citrobacter</taxon>
    </lineage>
</organism>
<name>A0A0F6RG99_CITAM</name>
<dbReference type="KEGG" id="cama:F384_16900"/>
<sequence>MKKLALLLVVLSLPLTTLAANNASDLATQCTKSGKATEYIADATLDKYVSSVIYDGATINSNVNVRINNTYYMTVLSEHDQWSSYQGDGTDIAKVAFTAYTLGKKVSACVDNSTGFLYGLSF</sequence>
<gene>
    <name evidence="2" type="ORF">F384_16900</name>
</gene>
<dbReference type="Proteomes" id="UP000034085">
    <property type="component" value="Chromosome"/>
</dbReference>
<evidence type="ECO:0000313" key="3">
    <source>
        <dbReference type="Proteomes" id="UP000034085"/>
    </source>
</evidence>
<dbReference type="EMBL" id="CP011132">
    <property type="protein sequence ID" value="AKE60110.1"/>
    <property type="molecule type" value="Genomic_DNA"/>
</dbReference>